<dbReference type="Pfam" id="PF20153">
    <property type="entry name" value="DUF6535"/>
    <property type="match status" value="1"/>
</dbReference>
<feature type="transmembrane region" description="Helical" evidence="1">
    <location>
        <begin position="118"/>
        <end position="139"/>
    </location>
</feature>
<dbReference type="Proteomes" id="UP000813824">
    <property type="component" value="Unassembled WGS sequence"/>
</dbReference>
<dbReference type="AlphaFoldDB" id="A0A8K0XME1"/>
<evidence type="ECO:0000313" key="3">
    <source>
        <dbReference type="EMBL" id="KAH8093210.1"/>
    </source>
</evidence>
<organism evidence="3 4">
    <name type="scientific">Cristinia sonorae</name>
    <dbReference type="NCBI Taxonomy" id="1940300"/>
    <lineage>
        <taxon>Eukaryota</taxon>
        <taxon>Fungi</taxon>
        <taxon>Dikarya</taxon>
        <taxon>Basidiomycota</taxon>
        <taxon>Agaricomycotina</taxon>
        <taxon>Agaricomycetes</taxon>
        <taxon>Agaricomycetidae</taxon>
        <taxon>Agaricales</taxon>
        <taxon>Pleurotineae</taxon>
        <taxon>Stephanosporaceae</taxon>
        <taxon>Cristinia</taxon>
    </lineage>
</organism>
<dbReference type="OrthoDB" id="3235960at2759"/>
<sequence>MEGNLISAILTAFIIESYKMMMLDPQDAANVLLRQQLAQSAGRPIPPTPAFVASGAVVLINTLWFSSLVLSLSAAFVGILVKQWLLRYTSCAASSPRDSARVRQLRYDGLIRWYTPELIALLPILVQLSLSLFFFGLAVSNDIISEDGHLSGWLNSIIIRTYKYRE</sequence>
<gene>
    <name evidence="3" type="ORF">BXZ70DRAFT_386512</name>
</gene>
<comment type="caution">
    <text evidence="3">The sequence shown here is derived from an EMBL/GenBank/DDBJ whole genome shotgun (WGS) entry which is preliminary data.</text>
</comment>
<reference evidence="3" key="1">
    <citation type="journal article" date="2021" name="New Phytol.">
        <title>Evolutionary innovations through gain and loss of genes in the ectomycorrhizal Boletales.</title>
        <authorList>
            <person name="Wu G."/>
            <person name="Miyauchi S."/>
            <person name="Morin E."/>
            <person name="Kuo A."/>
            <person name="Drula E."/>
            <person name="Varga T."/>
            <person name="Kohler A."/>
            <person name="Feng B."/>
            <person name="Cao Y."/>
            <person name="Lipzen A."/>
            <person name="Daum C."/>
            <person name="Hundley H."/>
            <person name="Pangilinan J."/>
            <person name="Johnson J."/>
            <person name="Barry K."/>
            <person name="LaButti K."/>
            <person name="Ng V."/>
            <person name="Ahrendt S."/>
            <person name="Min B."/>
            <person name="Choi I.G."/>
            <person name="Park H."/>
            <person name="Plett J.M."/>
            <person name="Magnuson J."/>
            <person name="Spatafora J.W."/>
            <person name="Nagy L.G."/>
            <person name="Henrissat B."/>
            <person name="Grigoriev I.V."/>
            <person name="Yang Z.L."/>
            <person name="Xu J."/>
            <person name="Martin F.M."/>
        </authorList>
    </citation>
    <scope>NUCLEOTIDE SEQUENCE</scope>
    <source>
        <strain evidence="3">KKN 215</strain>
    </source>
</reference>
<accession>A0A8K0XME1</accession>
<dbReference type="InterPro" id="IPR045338">
    <property type="entry name" value="DUF6535"/>
</dbReference>
<feature type="transmembrane region" description="Helical" evidence="1">
    <location>
        <begin position="56"/>
        <end position="81"/>
    </location>
</feature>
<feature type="domain" description="DUF6535" evidence="2">
    <location>
        <begin position="5"/>
        <end position="139"/>
    </location>
</feature>
<proteinExistence type="predicted"/>
<evidence type="ECO:0000313" key="4">
    <source>
        <dbReference type="Proteomes" id="UP000813824"/>
    </source>
</evidence>
<evidence type="ECO:0000256" key="1">
    <source>
        <dbReference type="SAM" id="Phobius"/>
    </source>
</evidence>
<evidence type="ECO:0000259" key="2">
    <source>
        <dbReference type="Pfam" id="PF20153"/>
    </source>
</evidence>
<dbReference type="EMBL" id="JAEVFJ010000029">
    <property type="protein sequence ID" value="KAH8093210.1"/>
    <property type="molecule type" value="Genomic_DNA"/>
</dbReference>
<protein>
    <recommendedName>
        <fullName evidence="2">DUF6535 domain-containing protein</fullName>
    </recommendedName>
</protein>
<keyword evidence="4" id="KW-1185">Reference proteome</keyword>
<keyword evidence="1" id="KW-0812">Transmembrane</keyword>
<keyword evidence="1" id="KW-1133">Transmembrane helix</keyword>
<name>A0A8K0XME1_9AGAR</name>
<keyword evidence="1" id="KW-0472">Membrane</keyword>